<dbReference type="AlphaFoldDB" id="A0A9D9D9V5"/>
<feature type="transmembrane region" description="Helical" evidence="1">
    <location>
        <begin position="48"/>
        <end position="69"/>
    </location>
</feature>
<sequence length="73" mass="8445">MKQKEKSLSEIFMHSTIMKYVYSAILVIIGVLFIIVSKYIYGSNLFEAYYYYIVFAVLFMILGVALAGYNTYS</sequence>
<proteinExistence type="predicted"/>
<evidence type="ECO:0000313" key="2">
    <source>
        <dbReference type="EMBL" id="MBO8414507.1"/>
    </source>
</evidence>
<evidence type="ECO:0000313" key="3">
    <source>
        <dbReference type="Proteomes" id="UP000823629"/>
    </source>
</evidence>
<dbReference type="EMBL" id="JADING010000097">
    <property type="protein sequence ID" value="MBO8414507.1"/>
    <property type="molecule type" value="Genomic_DNA"/>
</dbReference>
<evidence type="ECO:0000256" key="1">
    <source>
        <dbReference type="SAM" id="Phobius"/>
    </source>
</evidence>
<protein>
    <submittedName>
        <fullName evidence="2">Uncharacterized protein</fullName>
    </submittedName>
</protein>
<reference evidence="2" key="2">
    <citation type="journal article" date="2021" name="PeerJ">
        <title>Extensive microbial diversity within the chicken gut microbiome revealed by metagenomics and culture.</title>
        <authorList>
            <person name="Gilroy R."/>
            <person name="Ravi A."/>
            <person name="Getino M."/>
            <person name="Pursley I."/>
            <person name="Horton D.L."/>
            <person name="Alikhan N.F."/>
            <person name="Baker D."/>
            <person name="Gharbi K."/>
            <person name="Hall N."/>
            <person name="Watson M."/>
            <person name="Adriaenssens E.M."/>
            <person name="Foster-Nyarko E."/>
            <person name="Jarju S."/>
            <person name="Secka A."/>
            <person name="Antonio M."/>
            <person name="Oren A."/>
            <person name="Chaudhuri R.R."/>
            <person name="La Ragione R."/>
            <person name="Hildebrand F."/>
            <person name="Pallen M.J."/>
        </authorList>
    </citation>
    <scope>NUCLEOTIDE SEQUENCE</scope>
    <source>
        <strain evidence="2">1748</strain>
    </source>
</reference>
<gene>
    <name evidence="2" type="ORF">IAC78_03445</name>
</gene>
<name>A0A9D9D9V5_9BACL</name>
<keyword evidence="1" id="KW-0812">Transmembrane</keyword>
<organism evidence="2 3">
    <name type="scientific">Candidatus Scatoplasma merdavium</name>
    <dbReference type="NCBI Taxonomy" id="2840932"/>
    <lineage>
        <taxon>Bacteria</taxon>
        <taxon>Bacillati</taxon>
        <taxon>Bacillota</taxon>
        <taxon>Bacilli</taxon>
        <taxon>Bacillales</taxon>
        <taxon>Candidatus Scatoplasma</taxon>
    </lineage>
</organism>
<feature type="non-terminal residue" evidence="2">
    <location>
        <position position="73"/>
    </location>
</feature>
<reference evidence="2" key="1">
    <citation type="submission" date="2020-10" db="EMBL/GenBank/DDBJ databases">
        <authorList>
            <person name="Gilroy R."/>
        </authorList>
    </citation>
    <scope>NUCLEOTIDE SEQUENCE</scope>
    <source>
        <strain evidence="2">1748</strain>
    </source>
</reference>
<comment type="caution">
    <text evidence="2">The sequence shown here is derived from an EMBL/GenBank/DDBJ whole genome shotgun (WGS) entry which is preliminary data.</text>
</comment>
<dbReference type="Proteomes" id="UP000823629">
    <property type="component" value="Unassembled WGS sequence"/>
</dbReference>
<feature type="transmembrane region" description="Helical" evidence="1">
    <location>
        <begin position="20"/>
        <end position="42"/>
    </location>
</feature>
<accession>A0A9D9D9V5</accession>
<keyword evidence="1" id="KW-0472">Membrane</keyword>
<keyword evidence="1" id="KW-1133">Transmembrane helix</keyword>